<reference evidence="6" key="1">
    <citation type="journal article" date="2014" name="Int. J. Syst. Evol. Microbiol.">
        <title>Complete genome sequence of Corynebacterium casei LMG S-19264T (=DSM 44701T), isolated from a smear-ripened cheese.</title>
        <authorList>
            <consortium name="US DOE Joint Genome Institute (JGI-PGF)"/>
            <person name="Walter F."/>
            <person name="Albersmeier A."/>
            <person name="Kalinowski J."/>
            <person name="Ruckert C."/>
        </authorList>
    </citation>
    <scope>NUCLEOTIDE SEQUENCE</scope>
    <source>
        <strain evidence="6">CGMCC 4.7299</strain>
    </source>
</reference>
<reference evidence="6" key="2">
    <citation type="submission" date="2020-09" db="EMBL/GenBank/DDBJ databases">
        <authorList>
            <person name="Sun Q."/>
            <person name="Zhou Y."/>
        </authorList>
    </citation>
    <scope>NUCLEOTIDE SEQUENCE</scope>
    <source>
        <strain evidence="6">CGMCC 4.7299</strain>
    </source>
</reference>
<dbReference type="Proteomes" id="UP000656042">
    <property type="component" value="Unassembled WGS sequence"/>
</dbReference>
<dbReference type="SUPFAM" id="SSF101116">
    <property type="entry name" value="Flagellar export chaperone FliS"/>
    <property type="match status" value="1"/>
</dbReference>
<evidence type="ECO:0000256" key="5">
    <source>
        <dbReference type="ARBA" id="ARBA00023186"/>
    </source>
</evidence>
<dbReference type="RefSeq" id="WP_189078491.1">
    <property type="nucleotide sequence ID" value="NZ_BMMX01000004.1"/>
</dbReference>
<sequence length="132" mass="14429">MSSSHLRDRYLQESISTASPGKLLAMLYDRLVLDLVQGEEALRDGRRETASEKIGHAQEIILELRTTLDMEAWSGAPGLASLYGFLLTELIQANIRCDADKVASCRSIIEPLRDAWREAAALATPVSTAAAD</sequence>
<evidence type="ECO:0000256" key="4">
    <source>
        <dbReference type="ARBA" id="ARBA00022795"/>
    </source>
</evidence>
<evidence type="ECO:0000256" key="2">
    <source>
        <dbReference type="ARBA" id="ARBA00008787"/>
    </source>
</evidence>
<organism evidence="6 7">
    <name type="scientific">Mangrovihabitans endophyticus</name>
    <dbReference type="NCBI Taxonomy" id="1751298"/>
    <lineage>
        <taxon>Bacteria</taxon>
        <taxon>Bacillati</taxon>
        <taxon>Actinomycetota</taxon>
        <taxon>Actinomycetes</taxon>
        <taxon>Micromonosporales</taxon>
        <taxon>Micromonosporaceae</taxon>
        <taxon>Mangrovihabitans</taxon>
    </lineage>
</organism>
<comment type="subcellular location">
    <subcellularLocation>
        <location evidence="1">Cytoplasm</location>
        <location evidence="1">Cytosol</location>
    </subcellularLocation>
</comment>
<dbReference type="PANTHER" id="PTHR34773:SF1">
    <property type="entry name" value="FLAGELLAR SECRETION CHAPERONE FLIS"/>
    <property type="match status" value="1"/>
</dbReference>
<dbReference type="InterPro" id="IPR036584">
    <property type="entry name" value="FliS_sf"/>
</dbReference>
<dbReference type="NCBIfam" id="TIGR00208">
    <property type="entry name" value="fliS"/>
    <property type="match status" value="1"/>
</dbReference>
<evidence type="ECO:0008006" key="8">
    <source>
        <dbReference type="Google" id="ProtNLM"/>
    </source>
</evidence>
<dbReference type="EMBL" id="BMMX01000004">
    <property type="protein sequence ID" value="GGK82988.1"/>
    <property type="molecule type" value="Genomic_DNA"/>
</dbReference>
<dbReference type="CDD" id="cd16098">
    <property type="entry name" value="FliS"/>
    <property type="match status" value="1"/>
</dbReference>
<evidence type="ECO:0000313" key="6">
    <source>
        <dbReference type="EMBL" id="GGK82988.1"/>
    </source>
</evidence>
<keyword evidence="7" id="KW-1185">Reference proteome</keyword>
<dbReference type="GO" id="GO:0071973">
    <property type="term" value="P:bacterial-type flagellum-dependent cell motility"/>
    <property type="evidence" value="ECO:0007669"/>
    <property type="project" value="TreeGrafter"/>
</dbReference>
<name>A0A8J3BW43_9ACTN</name>
<dbReference type="AlphaFoldDB" id="A0A8J3BW43"/>
<dbReference type="Pfam" id="PF02561">
    <property type="entry name" value="FliS"/>
    <property type="match status" value="1"/>
</dbReference>
<dbReference type="GO" id="GO:0005829">
    <property type="term" value="C:cytosol"/>
    <property type="evidence" value="ECO:0007669"/>
    <property type="project" value="UniProtKB-SubCell"/>
</dbReference>
<protein>
    <recommendedName>
        <fullName evidence="8">Flagellar secretion chaperone FliS</fullName>
    </recommendedName>
</protein>
<proteinExistence type="inferred from homology"/>
<evidence type="ECO:0000256" key="3">
    <source>
        <dbReference type="ARBA" id="ARBA00022490"/>
    </source>
</evidence>
<comment type="similarity">
    <text evidence="2">Belongs to the FliS family.</text>
</comment>
<dbReference type="PANTHER" id="PTHR34773">
    <property type="entry name" value="FLAGELLAR SECRETION CHAPERONE FLIS"/>
    <property type="match status" value="1"/>
</dbReference>
<accession>A0A8J3BW43</accession>
<dbReference type="InterPro" id="IPR003713">
    <property type="entry name" value="FliS"/>
</dbReference>
<gene>
    <name evidence="6" type="ORF">GCM10012284_16360</name>
</gene>
<evidence type="ECO:0000313" key="7">
    <source>
        <dbReference type="Proteomes" id="UP000656042"/>
    </source>
</evidence>
<keyword evidence="4" id="KW-1005">Bacterial flagellum biogenesis</keyword>
<comment type="caution">
    <text evidence="6">The sequence shown here is derived from an EMBL/GenBank/DDBJ whole genome shotgun (WGS) entry which is preliminary data.</text>
</comment>
<keyword evidence="3" id="KW-0963">Cytoplasm</keyword>
<dbReference type="Gene3D" id="1.20.120.340">
    <property type="entry name" value="Flagellar protein FliS"/>
    <property type="match status" value="1"/>
</dbReference>
<dbReference type="GO" id="GO:0044780">
    <property type="term" value="P:bacterial-type flagellum assembly"/>
    <property type="evidence" value="ECO:0007669"/>
    <property type="project" value="InterPro"/>
</dbReference>
<keyword evidence="5" id="KW-0143">Chaperone</keyword>
<evidence type="ECO:0000256" key="1">
    <source>
        <dbReference type="ARBA" id="ARBA00004514"/>
    </source>
</evidence>